<dbReference type="PANTHER" id="PTHR12835">
    <property type="entry name" value="BIOTIN PROTEIN LIGASE"/>
    <property type="match status" value="1"/>
</dbReference>
<sequence length="237" mass="27417">MFPLFYLEKCSSTNDEILYFVKENRLPAAVYTFNQINGRGQYGNTWKTNKDRNLAYSIALKVRDFQISGSLFNFRTASILRDFIAKLTKNSVETKWPNDIIINGKKVSGMLIEKQKIEGEDYYIAGIGINILQTDFSGLPKAGSILTQTQQRFDLEDFTAKLHTHFCSSFQNEHSAEDILEDFNENLFRKNKISVFQLNGVRQNGIIKYADENGFLWIDMEKDGLQKFNNKEIELLY</sequence>
<dbReference type="AlphaFoldDB" id="A0A239XLL6"/>
<keyword evidence="1" id="KW-0436">Ligase</keyword>
<reference evidence="3 4" key="1">
    <citation type="submission" date="2017-06" db="EMBL/GenBank/DDBJ databases">
        <authorList>
            <consortium name="Pathogen Informatics"/>
        </authorList>
    </citation>
    <scope>NUCLEOTIDE SEQUENCE [LARGE SCALE GENOMIC DNA]</scope>
    <source>
        <strain evidence="3 4">NCTC13490</strain>
    </source>
</reference>
<dbReference type="EMBL" id="LT906465">
    <property type="protein sequence ID" value="SNV47292.1"/>
    <property type="molecule type" value="Genomic_DNA"/>
</dbReference>
<dbReference type="InterPro" id="IPR004143">
    <property type="entry name" value="BPL_LPL_catalytic"/>
</dbReference>
<dbReference type="Proteomes" id="UP000215196">
    <property type="component" value="Chromosome 1"/>
</dbReference>
<dbReference type="NCBIfam" id="TIGR00121">
    <property type="entry name" value="birA_ligase"/>
    <property type="match status" value="1"/>
</dbReference>
<feature type="domain" description="BPL/LPL catalytic" evidence="2">
    <location>
        <begin position="1"/>
        <end position="174"/>
    </location>
</feature>
<dbReference type="InterPro" id="IPR004408">
    <property type="entry name" value="Biotin_CoA_COase_ligase"/>
</dbReference>
<dbReference type="KEGG" id="ctak:4412677_01718"/>
<evidence type="ECO:0000313" key="4">
    <source>
        <dbReference type="Proteomes" id="UP000215196"/>
    </source>
</evidence>
<keyword evidence="4" id="KW-1185">Reference proteome</keyword>
<gene>
    <name evidence="3" type="primary">birA</name>
    <name evidence="3" type="ORF">SAMEA4412677_01718</name>
</gene>
<name>A0A239XLL6_9FLAO</name>
<dbReference type="GO" id="GO:0004077">
    <property type="term" value="F:biotin--[biotin carboxyl-carrier protein] ligase activity"/>
    <property type="evidence" value="ECO:0007669"/>
    <property type="project" value="InterPro"/>
</dbReference>
<accession>A0A239XLL6</accession>
<proteinExistence type="predicted"/>
<organism evidence="3 4">
    <name type="scientific">Chryseobacterium taklimakanense</name>
    <dbReference type="NCBI Taxonomy" id="536441"/>
    <lineage>
        <taxon>Bacteria</taxon>
        <taxon>Pseudomonadati</taxon>
        <taxon>Bacteroidota</taxon>
        <taxon>Flavobacteriia</taxon>
        <taxon>Flavobacteriales</taxon>
        <taxon>Weeksellaceae</taxon>
        <taxon>Chryseobacterium group</taxon>
        <taxon>Chryseobacterium</taxon>
    </lineage>
</organism>
<dbReference type="Gene3D" id="3.30.930.10">
    <property type="entry name" value="Bira Bifunctional Protein, Domain 2"/>
    <property type="match status" value="1"/>
</dbReference>
<evidence type="ECO:0000259" key="2">
    <source>
        <dbReference type="PROSITE" id="PS51733"/>
    </source>
</evidence>
<dbReference type="PANTHER" id="PTHR12835:SF5">
    <property type="entry name" value="BIOTIN--PROTEIN LIGASE"/>
    <property type="match status" value="1"/>
</dbReference>
<dbReference type="Pfam" id="PF03099">
    <property type="entry name" value="BPL_LplA_LipB"/>
    <property type="match status" value="1"/>
</dbReference>
<dbReference type="PROSITE" id="PS51733">
    <property type="entry name" value="BPL_LPL_CATALYTIC"/>
    <property type="match status" value="1"/>
</dbReference>
<evidence type="ECO:0000256" key="1">
    <source>
        <dbReference type="ARBA" id="ARBA00022598"/>
    </source>
</evidence>
<dbReference type="SUPFAM" id="SSF55681">
    <property type="entry name" value="Class II aaRS and biotin synthetases"/>
    <property type="match status" value="1"/>
</dbReference>
<evidence type="ECO:0000313" key="3">
    <source>
        <dbReference type="EMBL" id="SNV47292.1"/>
    </source>
</evidence>
<dbReference type="RefSeq" id="WP_095072360.1">
    <property type="nucleotide sequence ID" value="NZ_LT906465.1"/>
</dbReference>
<protein>
    <submittedName>
        <fullName evidence="3">Bifunctional protein BirA</fullName>
    </submittedName>
</protein>
<dbReference type="InterPro" id="IPR045864">
    <property type="entry name" value="aa-tRNA-synth_II/BPL/LPL"/>
</dbReference>
<dbReference type="GO" id="GO:0005737">
    <property type="term" value="C:cytoplasm"/>
    <property type="evidence" value="ECO:0007669"/>
    <property type="project" value="TreeGrafter"/>
</dbReference>